<keyword evidence="3" id="KW-1185">Reference proteome</keyword>
<comment type="caution">
    <text evidence="2">The sequence shown here is derived from an EMBL/GenBank/DDBJ whole genome shotgun (WGS) entry which is preliminary data.</text>
</comment>
<dbReference type="Proteomes" id="UP001296776">
    <property type="component" value="Unassembled WGS sequence"/>
</dbReference>
<accession>A0AAJ0XAB5</accession>
<evidence type="ECO:0000259" key="1">
    <source>
        <dbReference type="Pfam" id="PF12146"/>
    </source>
</evidence>
<dbReference type="PANTHER" id="PTHR12277">
    <property type="entry name" value="ALPHA/BETA HYDROLASE DOMAIN-CONTAINING PROTEIN"/>
    <property type="match status" value="1"/>
</dbReference>
<dbReference type="SUPFAM" id="SSF53474">
    <property type="entry name" value="alpha/beta-Hydrolases"/>
    <property type="match status" value="1"/>
</dbReference>
<evidence type="ECO:0000313" key="2">
    <source>
        <dbReference type="EMBL" id="MBK1704975.1"/>
    </source>
</evidence>
<name>A0AAJ0XAB5_9GAMM</name>
<evidence type="ECO:0000313" key="3">
    <source>
        <dbReference type="Proteomes" id="UP001296776"/>
    </source>
</evidence>
<dbReference type="PANTHER" id="PTHR12277:SF81">
    <property type="entry name" value="PROTEIN ABHD13"/>
    <property type="match status" value="1"/>
</dbReference>
<dbReference type="EMBL" id="NRSJ01000017">
    <property type="protein sequence ID" value="MBK1704975.1"/>
    <property type="molecule type" value="Genomic_DNA"/>
</dbReference>
<proteinExistence type="predicted"/>
<feature type="domain" description="Serine aminopeptidase S33" evidence="1">
    <location>
        <begin position="69"/>
        <end position="172"/>
    </location>
</feature>
<gene>
    <name evidence="2" type="ORF">CKO40_10595</name>
</gene>
<protein>
    <recommendedName>
        <fullName evidence="1">Serine aminopeptidase S33 domain-containing protein</fullName>
    </recommendedName>
</protein>
<reference evidence="2" key="1">
    <citation type="submission" date="2017-08" db="EMBL/GenBank/DDBJ databases">
        <authorList>
            <person name="Imhoff J.F."/>
            <person name="Rahn T."/>
            <person name="Kuenzel S."/>
            <person name="Neulinger S.C."/>
        </authorList>
    </citation>
    <scope>NUCLEOTIDE SEQUENCE</scope>
    <source>
        <strain evidence="2">DSM 11080</strain>
    </source>
</reference>
<dbReference type="InterPro" id="IPR029058">
    <property type="entry name" value="AB_hydrolase_fold"/>
</dbReference>
<dbReference type="Pfam" id="PF12146">
    <property type="entry name" value="Hydrolase_4"/>
    <property type="match status" value="1"/>
</dbReference>
<dbReference type="InterPro" id="IPR022742">
    <property type="entry name" value="Hydrolase_4"/>
</dbReference>
<organism evidence="2 3">
    <name type="scientific">Halochromatium glycolicum</name>
    <dbReference type="NCBI Taxonomy" id="85075"/>
    <lineage>
        <taxon>Bacteria</taxon>
        <taxon>Pseudomonadati</taxon>
        <taxon>Pseudomonadota</taxon>
        <taxon>Gammaproteobacteria</taxon>
        <taxon>Chromatiales</taxon>
        <taxon>Chromatiaceae</taxon>
        <taxon>Halochromatium</taxon>
    </lineage>
</organism>
<dbReference type="Gene3D" id="3.40.50.1820">
    <property type="entry name" value="alpha/beta hydrolase"/>
    <property type="match status" value="1"/>
</dbReference>
<dbReference type="AlphaFoldDB" id="A0AAJ0XAB5"/>
<sequence>MIFFPLAPLHATPADWGLDYEDVRFVTEEGVGLHGWLIRAPTRAPAKRSSRPNTVQPNTVQPSTVRPSTVLLLHGNAGNISHRRDSVTILTDLGLDVFIIDYRGYGQSEGSPSEQGLYADAAAAWRWLTETRNIEPQQIVVFGRSLGGAVAVQLAAQTGPAALIVESSFDRLQSLADVHYPLLARVIPLRYRFPAVEQIAAVRCPVLVLHSPDDRIVPYALGQRLYEAAPEPKLFVELRGGHNEGFLQSQPAYQQSLDAFLDGLPAARRPQDD</sequence>
<reference evidence="2" key="2">
    <citation type="journal article" date="2020" name="Microorganisms">
        <title>Osmotic Adaptation and Compatible Solute Biosynthesis of Phototrophic Bacteria as Revealed from Genome Analyses.</title>
        <authorList>
            <person name="Imhoff J.F."/>
            <person name="Rahn T."/>
            <person name="Kunzel S."/>
            <person name="Keller A."/>
            <person name="Neulinger S.C."/>
        </authorList>
    </citation>
    <scope>NUCLEOTIDE SEQUENCE</scope>
    <source>
        <strain evidence="2">DSM 11080</strain>
    </source>
</reference>